<feature type="domain" description="BPL/LPL catalytic" evidence="3">
    <location>
        <begin position="59"/>
        <end position="249"/>
    </location>
</feature>
<sequence>MAAPKQLAEEIYGYARSERHLRHFQEWASAVASVLPVRLLGTDADVAVASDDRDRLVREELFSRLRTNVLGGVVLYSPAMSSTQTFLHETLRPAAPAGVVCYTTHQLQGKGRGSNTWVSPEGCLTFSFRSCFTDGNSLPFVQYLVSLAIVRAVEAVHPLPAGQTNPVRIKWPNDIYANNVKIGGILCQSEYHNQKFTVTTGIGINISNRTPTICLRDVLSTETHPCNVTKEEFLAAFLNAFEVMETEFRQHGFAPFTESYLSAWLHSGQVVQVASDADSQVKTPATIKGLTQTGCLLAEASNGEKLELYPDGNSFDFLSGLLKRKL</sequence>
<evidence type="ECO:0000313" key="5">
    <source>
        <dbReference type="Proteomes" id="UP001209570"/>
    </source>
</evidence>
<dbReference type="SUPFAM" id="SSF55681">
    <property type="entry name" value="Class II aaRS and biotin synthetases"/>
    <property type="match status" value="1"/>
</dbReference>
<protein>
    <recommendedName>
        <fullName evidence="3">BPL/LPL catalytic domain-containing protein</fullName>
    </recommendedName>
</protein>
<organism evidence="4 5">
    <name type="scientific">Pythium insidiosum</name>
    <name type="common">Pythiosis disease agent</name>
    <dbReference type="NCBI Taxonomy" id="114742"/>
    <lineage>
        <taxon>Eukaryota</taxon>
        <taxon>Sar</taxon>
        <taxon>Stramenopiles</taxon>
        <taxon>Oomycota</taxon>
        <taxon>Peronosporomycetes</taxon>
        <taxon>Pythiales</taxon>
        <taxon>Pythiaceae</taxon>
        <taxon>Pythium</taxon>
    </lineage>
</organism>
<keyword evidence="2" id="KW-0436">Ligase</keyword>
<dbReference type="Pfam" id="PF03099">
    <property type="entry name" value="BPL_LplA_LipB"/>
    <property type="match status" value="1"/>
</dbReference>
<accession>A0AAD5LGH8</accession>
<dbReference type="InterPro" id="IPR004408">
    <property type="entry name" value="Biotin_CoA_COase_ligase"/>
</dbReference>
<dbReference type="EMBL" id="JAKCXM010000243">
    <property type="protein sequence ID" value="KAJ0397651.1"/>
    <property type="molecule type" value="Genomic_DNA"/>
</dbReference>
<dbReference type="Gene3D" id="3.30.930.10">
    <property type="entry name" value="Bira Bifunctional Protein, Domain 2"/>
    <property type="match status" value="1"/>
</dbReference>
<dbReference type="NCBIfam" id="TIGR00121">
    <property type="entry name" value="birA_ligase"/>
    <property type="match status" value="1"/>
</dbReference>
<evidence type="ECO:0000259" key="3">
    <source>
        <dbReference type="PROSITE" id="PS51733"/>
    </source>
</evidence>
<dbReference type="GO" id="GO:0005737">
    <property type="term" value="C:cytoplasm"/>
    <property type="evidence" value="ECO:0007669"/>
    <property type="project" value="TreeGrafter"/>
</dbReference>
<gene>
    <name evidence="4" type="ORF">P43SY_000175</name>
</gene>
<dbReference type="CDD" id="cd16442">
    <property type="entry name" value="BPL"/>
    <property type="match status" value="1"/>
</dbReference>
<dbReference type="PANTHER" id="PTHR12835">
    <property type="entry name" value="BIOTIN PROTEIN LIGASE"/>
    <property type="match status" value="1"/>
</dbReference>
<dbReference type="InterPro" id="IPR045864">
    <property type="entry name" value="aa-tRNA-synth_II/BPL/LPL"/>
</dbReference>
<dbReference type="PANTHER" id="PTHR12835:SF5">
    <property type="entry name" value="BIOTIN--PROTEIN LIGASE"/>
    <property type="match status" value="1"/>
</dbReference>
<keyword evidence="5" id="KW-1185">Reference proteome</keyword>
<proteinExistence type="inferred from homology"/>
<comment type="similarity">
    <text evidence="1">Belongs to the biotin--protein ligase family.</text>
</comment>
<reference evidence="4" key="1">
    <citation type="submission" date="2021-12" db="EMBL/GenBank/DDBJ databases">
        <title>Prjna785345.</title>
        <authorList>
            <person name="Rujirawat T."/>
            <person name="Krajaejun T."/>
        </authorList>
    </citation>
    <scope>NUCLEOTIDE SEQUENCE</scope>
    <source>
        <strain evidence="4">Pi057C3</strain>
    </source>
</reference>
<evidence type="ECO:0000256" key="2">
    <source>
        <dbReference type="ARBA" id="ARBA00022598"/>
    </source>
</evidence>
<dbReference type="Proteomes" id="UP001209570">
    <property type="component" value="Unassembled WGS sequence"/>
</dbReference>
<comment type="caution">
    <text evidence="4">The sequence shown here is derived from an EMBL/GenBank/DDBJ whole genome shotgun (WGS) entry which is preliminary data.</text>
</comment>
<evidence type="ECO:0000313" key="4">
    <source>
        <dbReference type="EMBL" id="KAJ0397651.1"/>
    </source>
</evidence>
<name>A0AAD5LGH8_PYTIN</name>
<dbReference type="AlphaFoldDB" id="A0AAD5LGH8"/>
<evidence type="ECO:0000256" key="1">
    <source>
        <dbReference type="ARBA" id="ARBA00009934"/>
    </source>
</evidence>
<dbReference type="InterPro" id="IPR004143">
    <property type="entry name" value="BPL_LPL_catalytic"/>
</dbReference>
<dbReference type="GO" id="GO:0004077">
    <property type="term" value="F:biotin--[biotin carboxyl-carrier protein] ligase activity"/>
    <property type="evidence" value="ECO:0007669"/>
    <property type="project" value="InterPro"/>
</dbReference>
<dbReference type="PROSITE" id="PS51733">
    <property type="entry name" value="BPL_LPL_CATALYTIC"/>
    <property type="match status" value="1"/>
</dbReference>